<dbReference type="Proteomes" id="UP000479710">
    <property type="component" value="Unassembled WGS sequence"/>
</dbReference>
<keyword evidence="2" id="KW-1185">Reference proteome</keyword>
<name>A0A6G1CB30_9ORYZ</name>
<accession>A0A6G1CB30</accession>
<comment type="caution">
    <text evidence="1">The sequence shown here is derived from an EMBL/GenBank/DDBJ whole genome shotgun (WGS) entry which is preliminary data.</text>
</comment>
<dbReference type="EMBL" id="SPHZ02000009">
    <property type="protein sequence ID" value="KAF0897865.1"/>
    <property type="molecule type" value="Genomic_DNA"/>
</dbReference>
<evidence type="ECO:0000313" key="1">
    <source>
        <dbReference type="EMBL" id="KAF0897865.1"/>
    </source>
</evidence>
<reference evidence="1 2" key="1">
    <citation type="submission" date="2019-11" db="EMBL/GenBank/DDBJ databases">
        <title>Whole genome sequence of Oryza granulata.</title>
        <authorList>
            <person name="Li W."/>
        </authorList>
    </citation>
    <scope>NUCLEOTIDE SEQUENCE [LARGE SCALE GENOMIC DNA]</scope>
    <source>
        <strain evidence="2">cv. Menghai</strain>
        <tissue evidence="1">Leaf</tissue>
    </source>
</reference>
<gene>
    <name evidence="1" type="ORF">E2562_001591</name>
</gene>
<evidence type="ECO:0000313" key="2">
    <source>
        <dbReference type="Proteomes" id="UP000479710"/>
    </source>
</evidence>
<organism evidence="1 2">
    <name type="scientific">Oryza meyeriana var. granulata</name>
    <dbReference type="NCBI Taxonomy" id="110450"/>
    <lineage>
        <taxon>Eukaryota</taxon>
        <taxon>Viridiplantae</taxon>
        <taxon>Streptophyta</taxon>
        <taxon>Embryophyta</taxon>
        <taxon>Tracheophyta</taxon>
        <taxon>Spermatophyta</taxon>
        <taxon>Magnoliopsida</taxon>
        <taxon>Liliopsida</taxon>
        <taxon>Poales</taxon>
        <taxon>Poaceae</taxon>
        <taxon>BOP clade</taxon>
        <taxon>Oryzoideae</taxon>
        <taxon>Oryzeae</taxon>
        <taxon>Oryzinae</taxon>
        <taxon>Oryza</taxon>
        <taxon>Oryza meyeriana</taxon>
    </lineage>
</organism>
<dbReference type="AlphaFoldDB" id="A0A6G1CB30"/>
<sequence>MEVERKQEKEAGWMDLKAIEERKVAIVEEMLRLLGEEVLTKKKSKITRLFMDTTSLHDTQRAYVDAMRGQILASMMNWIMRGNEDFGEGGSRSV</sequence>
<dbReference type="OrthoDB" id="695497at2759"/>
<proteinExistence type="predicted"/>
<protein>
    <submittedName>
        <fullName evidence="1">Uncharacterized protein</fullName>
    </submittedName>
</protein>